<gene>
    <name evidence="3" type="ORF">F511_14338</name>
</gene>
<protein>
    <recommendedName>
        <fullName evidence="2">Cupin type-1 domain-containing protein</fullName>
    </recommendedName>
</protein>
<evidence type="ECO:0000313" key="4">
    <source>
        <dbReference type="Proteomes" id="UP000250235"/>
    </source>
</evidence>
<sequence length="194" mass="21751">MANPRYVSIPNSTPFPPIKPPHTHTHTKQSPLLDINPPPPPNNGPYSSHQSTPTPETTVPTPRTTPNTPHSSQQSLGEGGGEKRFQDRHQRIGHFKKGDIIAVPADAPHWFYNNADEDLVVAVMQDNANQLDRNPRSFFLARNPQGTQEKHQRYREEHGGSTRGRDEFGNMKYRPTGLSVFPGFSPFNPVRTSF</sequence>
<dbReference type="EMBL" id="KQ999308">
    <property type="protein sequence ID" value="KZV42024.1"/>
    <property type="molecule type" value="Genomic_DNA"/>
</dbReference>
<feature type="compositionally biased region" description="Basic and acidic residues" evidence="1">
    <location>
        <begin position="148"/>
        <end position="169"/>
    </location>
</feature>
<feature type="region of interest" description="Disordered" evidence="1">
    <location>
        <begin position="1"/>
        <end position="85"/>
    </location>
</feature>
<feature type="domain" description="Cupin type-1" evidence="2">
    <location>
        <begin position="80"/>
        <end position="143"/>
    </location>
</feature>
<evidence type="ECO:0000313" key="3">
    <source>
        <dbReference type="EMBL" id="KZV42024.1"/>
    </source>
</evidence>
<accession>A0A2Z7C520</accession>
<dbReference type="Pfam" id="PF00190">
    <property type="entry name" value="Cupin_1"/>
    <property type="match status" value="1"/>
</dbReference>
<dbReference type="Proteomes" id="UP000250235">
    <property type="component" value="Unassembled WGS sequence"/>
</dbReference>
<evidence type="ECO:0000259" key="2">
    <source>
        <dbReference type="Pfam" id="PF00190"/>
    </source>
</evidence>
<dbReference type="AlphaFoldDB" id="A0A2Z7C520"/>
<feature type="region of interest" description="Disordered" evidence="1">
    <location>
        <begin position="145"/>
        <end position="170"/>
    </location>
</feature>
<proteinExistence type="predicted"/>
<dbReference type="InterPro" id="IPR011051">
    <property type="entry name" value="RmlC_Cupin_sf"/>
</dbReference>
<dbReference type="InterPro" id="IPR014710">
    <property type="entry name" value="RmlC-like_jellyroll"/>
</dbReference>
<feature type="compositionally biased region" description="Low complexity" evidence="1">
    <location>
        <begin position="52"/>
        <end position="69"/>
    </location>
</feature>
<dbReference type="SUPFAM" id="SSF51182">
    <property type="entry name" value="RmlC-like cupins"/>
    <property type="match status" value="1"/>
</dbReference>
<organism evidence="3 4">
    <name type="scientific">Dorcoceras hygrometricum</name>
    <dbReference type="NCBI Taxonomy" id="472368"/>
    <lineage>
        <taxon>Eukaryota</taxon>
        <taxon>Viridiplantae</taxon>
        <taxon>Streptophyta</taxon>
        <taxon>Embryophyta</taxon>
        <taxon>Tracheophyta</taxon>
        <taxon>Spermatophyta</taxon>
        <taxon>Magnoliopsida</taxon>
        <taxon>eudicotyledons</taxon>
        <taxon>Gunneridae</taxon>
        <taxon>Pentapetalae</taxon>
        <taxon>asterids</taxon>
        <taxon>lamiids</taxon>
        <taxon>Lamiales</taxon>
        <taxon>Gesneriaceae</taxon>
        <taxon>Didymocarpoideae</taxon>
        <taxon>Trichosporeae</taxon>
        <taxon>Loxocarpinae</taxon>
        <taxon>Dorcoceras</taxon>
    </lineage>
</organism>
<reference evidence="3 4" key="1">
    <citation type="journal article" date="2015" name="Proc. Natl. Acad. Sci. U.S.A.">
        <title>The resurrection genome of Boea hygrometrica: A blueprint for survival of dehydration.</title>
        <authorList>
            <person name="Xiao L."/>
            <person name="Yang G."/>
            <person name="Zhang L."/>
            <person name="Yang X."/>
            <person name="Zhao S."/>
            <person name="Ji Z."/>
            <person name="Zhou Q."/>
            <person name="Hu M."/>
            <person name="Wang Y."/>
            <person name="Chen M."/>
            <person name="Xu Y."/>
            <person name="Jin H."/>
            <person name="Xiao X."/>
            <person name="Hu G."/>
            <person name="Bao F."/>
            <person name="Hu Y."/>
            <person name="Wan P."/>
            <person name="Li L."/>
            <person name="Deng X."/>
            <person name="Kuang T."/>
            <person name="Xiang C."/>
            <person name="Zhu J.K."/>
            <person name="Oliver M.J."/>
            <person name="He Y."/>
        </authorList>
    </citation>
    <scope>NUCLEOTIDE SEQUENCE [LARGE SCALE GENOMIC DNA]</scope>
    <source>
        <strain evidence="4">cv. XS01</strain>
    </source>
</reference>
<evidence type="ECO:0000256" key="1">
    <source>
        <dbReference type="SAM" id="MobiDB-lite"/>
    </source>
</evidence>
<name>A0A2Z7C520_9LAMI</name>
<dbReference type="Gene3D" id="2.60.120.10">
    <property type="entry name" value="Jelly Rolls"/>
    <property type="match status" value="1"/>
</dbReference>
<dbReference type="InterPro" id="IPR006045">
    <property type="entry name" value="Cupin_1"/>
</dbReference>
<dbReference type="OrthoDB" id="1903982at2759"/>
<keyword evidence="4" id="KW-1185">Reference proteome</keyword>